<comment type="similarity">
    <text evidence="4">Belongs to the CheB family.</text>
</comment>
<dbReference type="PIRSF" id="PIRSF000876">
    <property type="entry name" value="RR_chemtxs_CheB"/>
    <property type="match status" value="1"/>
</dbReference>
<feature type="domain" description="Response regulatory" evidence="8">
    <location>
        <begin position="4"/>
        <end position="121"/>
    </location>
</feature>
<dbReference type="GO" id="GO:0050568">
    <property type="term" value="F:protein-glutamine glutaminase activity"/>
    <property type="evidence" value="ECO:0007669"/>
    <property type="project" value="UniProtKB-UniRule"/>
</dbReference>
<keyword evidence="2 4" id="KW-0378">Hydrolase</keyword>
<dbReference type="GO" id="GO:0006935">
    <property type="term" value="P:chemotaxis"/>
    <property type="evidence" value="ECO:0007669"/>
    <property type="project" value="UniProtKB-UniRule"/>
</dbReference>
<sequence>MPVRTLVVDDSRFFRRRIVEILDADPRIEVVGEAGNGQEALDRTAELKPDVITMDIEMPVMDGITAVRRIMEKNPTPVLMFSSLTTEGAKPTLEALEAGALDFLPKRLDDLSGNREEAVRQLRSRVFTVGAKGRTARREEESASKGPPPAPVRPSSPAPKPPPARPAPSSGKVELVAIGTSTGGPVALQRVLTALPADFPVPLVVVQHMPGSFTPAFAQRLDNSCRIRVRQAADGDALEPGLALLAPGGQQMLVERRRPGGPARVRIEEADPNMTYKPSVDITFGSAARAFGGSVLGVVLTGMGADGREGARMLKDAGSTIWSQDEASSVVYGMPAAVAEAGITSRVLSLDDVGPAISEEVR</sequence>
<evidence type="ECO:0000259" key="8">
    <source>
        <dbReference type="PROSITE" id="PS50110"/>
    </source>
</evidence>
<dbReference type="NCBIfam" id="NF001965">
    <property type="entry name" value="PRK00742.1"/>
    <property type="match status" value="1"/>
</dbReference>
<comment type="PTM">
    <text evidence="4">Phosphorylated by CheA. Phosphorylation of the N-terminal regulatory domain activates the methylesterase activity.</text>
</comment>
<dbReference type="InterPro" id="IPR008248">
    <property type="entry name" value="CheB-like"/>
</dbReference>
<name>A0A1I1PNA2_9GAMM</name>
<evidence type="ECO:0000256" key="2">
    <source>
        <dbReference type="ARBA" id="ARBA00022801"/>
    </source>
</evidence>
<dbReference type="RefSeq" id="WP_093427385.1">
    <property type="nucleotide sequence ID" value="NZ_FOMJ01000001.1"/>
</dbReference>
<feature type="compositionally biased region" description="Pro residues" evidence="7">
    <location>
        <begin position="146"/>
        <end position="166"/>
    </location>
</feature>
<dbReference type="PANTHER" id="PTHR42872">
    <property type="entry name" value="PROTEIN-GLUTAMATE METHYLESTERASE/PROTEIN-GLUTAMINE GLUTAMINASE"/>
    <property type="match status" value="1"/>
</dbReference>
<evidence type="ECO:0000256" key="3">
    <source>
        <dbReference type="ARBA" id="ARBA00048267"/>
    </source>
</evidence>
<dbReference type="GO" id="GO:0005737">
    <property type="term" value="C:cytoplasm"/>
    <property type="evidence" value="ECO:0007669"/>
    <property type="project" value="UniProtKB-SubCell"/>
</dbReference>
<feature type="domain" description="CheB-type methylesterase" evidence="9">
    <location>
        <begin position="168"/>
        <end position="362"/>
    </location>
</feature>
<dbReference type="InterPro" id="IPR001789">
    <property type="entry name" value="Sig_transdc_resp-reg_receiver"/>
</dbReference>
<feature type="modified residue" description="4-aspartylphosphate" evidence="4 6">
    <location>
        <position position="55"/>
    </location>
</feature>
<dbReference type="PROSITE" id="PS50110">
    <property type="entry name" value="RESPONSE_REGULATORY"/>
    <property type="match status" value="1"/>
</dbReference>
<feature type="region of interest" description="Disordered" evidence="7">
    <location>
        <begin position="130"/>
        <end position="171"/>
    </location>
</feature>
<dbReference type="EC" id="3.5.1.44" evidence="4"/>
<protein>
    <recommendedName>
        <fullName evidence="4">Protein-glutamate methylesterase/protein-glutamine glutaminase</fullName>
        <ecNumber evidence="4">3.1.1.61</ecNumber>
        <ecNumber evidence="4">3.5.1.44</ecNumber>
    </recommendedName>
</protein>
<dbReference type="OrthoDB" id="9793421at2"/>
<dbReference type="Proteomes" id="UP000198611">
    <property type="component" value="Unassembled WGS sequence"/>
</dbReference>
<comment type="subcellular location">
    <subcellularLocation>
        <location evidence="4">Cytoplasm</location>
    </subcellularLocation>
</comment>
<comment type="domain">
    <text evidence="4">Contains a C-terminal catalytic domain, and an N-terminal region which modulates catalytic activity.</text>
</comment>
<feature type="active site" evidence="4 5">
    <location>
        <position position="208"/>
    </location>
</feature>
<dbReference type="Pfam" id="PF00072">
    <property type="entry name" value="Response_reg"/>
    <property type="match status" value="1"/>
</dbReference>
<organism evidence="10 11">
    <name type="scientific">Thiohalospira halophila DSM 15071</name>
    <dbReference type="NCBI Taxonomy" id="1123397"/>
    <lineage>
        <taxon>Bacteria</taxon>
        <taxon>Pseudomonadati</taxon>
        <taxon>Pseudomonadota</taxon>
        <taxon>Gammaproteobacteria</taxon>
        <taxon>Thiohalospirales</taxon>
        <taxon>Thiohalospiraceae</taxon>
        <taxon>Thiohalospira</taxon>
    </lineage>
</organism>
<evidence type="ECO:0000256" key="4">
    <source>
        <dbReference type="HAMAP-Rule" id="MF_00099"/>
    </source>
</evidence>
<evidence type="ECO:0000256" key="6">
    <source>
        <dbReference type="PROSITE-ProRule" id="PRU00169"/>
    </source>
</evidence>
<dbReference type="STRING" id="1123397.SAMN05660831_00760"/>
<proteinExistence type="inferred from homology"/>
<evidence type="ECO:0000313" key="10">
    <source>
        <dbReference type="EMBL" id="SFD08463.1"/>
    </source>
</evidence>
<dbReference type="SMART" id="SM00448">
    <property type="entry name" value="REC"/>
    <property type="match status" value="1"/>
</dbReference>
<dbReference type="CDD" id="cd17541">
    <property type="entry name" value="REC_CheB-like"/>
    <property type="match status" value="1"/>
</dbReference>
<dbReference type="EC" id="3.1.1.61" evidence="4"/>
<reference evidence="10 11" key="1">
    <citation type="submission" date="2016-10" db="EMBL/GenBank/DDBJ databases">
        <authorList>
            <person name="de Groot N.N."/>
        </authorList>
    </citation>
    <scope>NUCLEOTIDE SEQUENCE [LARGE SCALE GENOMIC DNA]</scope>
    <source>
        <strain evidence="10 11">HL3</strain>
    </source>
</reference>
<keyword evidence="4" id="KW-0963">Cytoplasm</keyword>
<dbReference type="Pfam" id="PF01339">
    <property type="entry name" value="CheB_methylest"/>
    <property type="match status" value="1"/>
</dbReference>
<dbReference type="InterPro" id="IPR000673">
    <property type="entry name" value="Sig_transdc_resp-reg_Me-estase"/>
</dbReference>
<keyword evidence="1 4" id="KW-0145">Chemotaxis</keyword>
<evidence type="ECO:0000256" key="7">
    <source>
        <dbReference type="SAM" id="MobiDB-lite"/>
    </source>
</evidence>
<keyword evidence="4 6" id="KW-0597">Phosphoprotein</keyword>
<keyword evidence="11" id="KW-1185">Reference proteome</keyword>
<dbReference type="InterPro" id="IPR011006">
    <property type="entry name" value="CheY-like_superfamily"/>
</dbReference>
<dbReference type="InterPro" id="IPR035909">
    <property type="entry name" value="CheB_C"/>
</dbReference>
<accession>A0A1I1PNA2</accession>
<feature type="active site" evidence="4 5">
    <location>
        <position position="306"/>
    </location>
</feature>
<dbReference type="HAMAP" id="MF_00099">
    <property type="entry name" value="CheB_chemtxs"/>
    <property type="match status" value="1"/>
</dbReference>
<dbReference type="GO" id="GO:0000156">
    <property type="term" value="F:phosphorelay response regulator activity"/>
    <property type="evidence" value="ECO:0007669"/>
    <property type="project" value="InterPro"/>
</dbReference>
<evidence type="ECO:0000256" key="5">
    <source>
        <dbReference type="PROSITE-ProRule" id="PRU00050"/>
    </source>
</evidence>
<dbReference type="AlphaFoldDB" id="A0A1I1PNA2"/>
<dbReference type="GO" id="GO:0008984">
    <property type="term" value="F:protein-glutamate methylesterase activity"/>
    <property type="evidence" value="ECO:0007669"/>
    <property type="project" value="UniProtKB-UniRule"/>
</dbReference>
<comment type="catalytic activity">
    <reaction evidence="4">
        <text>L-glutaminyl-[protein] + H2O = L-glutamyl-[protein] + NH4(+)</text>
        <dbReference type="Rhea" id="RHEA:16441"/>
        <dbReference type="Rhea" id="RHEA-COMP:10207"/>
        <dbReference type="Rhea" id="RHEA-COMP:10208"/>
        <dbReference type="ChEBI" id="CHEBI:15377"/>
        <dbReference type="ChEBI" id="CHEBI:28938"/>
        <dbReference type="ChEBI" id="CHEBI:29973"/>
        <dbReference type="ChEBI" id="CHEBI:30011"/>
        <dbReference type="EC" id="3.5.1.44"/>
    </reaction>
</comment>
<dbReference type="Gene3D" id="3.40.50.2300">
    <property type="match status" value="1"/>
</dbReference>
<dbReference type="CDD" id="cd16432">
    <property type="entry name" value="CheB_Rec"/>
    <property type="match status" value="1"/>
</dbReference>
<dbReference type="Gene3D" id="3.40.50.180">
    <property type="entry name" value="Methylesterase CheB, C-terminal domain"/>
    <property type="match status" value="1"/>
</dbReference>
<comment type="catalytic activity">
    <reaction evidence="3 4">
        <text>[protein]-L-glutamate 5-O-methyl ester + H2O = L-glutamyl-[protein] + methanol + H(+)</text>
        <dbReference type="Rhea" id="RHEA:23236"/>
        <dbReference type="Rhea" id="RHEA-COMP:10208"/>
        <dbReference type="Rhea" id="RHEA-COMP:10311"/>
        <dbReference type="ChEBI" id="CHEBI:15377"/>
        <dbReference type="ChEBI" id="CHEBI:15378"/>
        <dbReference type="ChEBI" id="CHEBI:17790"/>
        <dbReference type="ChEBI" id="CHEBI:29973"/>
        <dbReference type="ChEBI" id="CHEBI:82795"/>
        <dbReference type="EC" id="3.1.1.61"/>
    </reaction>
</comment>
<evidence type="ECO:0000256" key="1">
    <source>
        <dbReference type="ARBA" id="ARBA00022500"/>
    </source>
</evidence>
<dbReference type="PROSITE" id="PS50122">
    <property type="entry name" value="CHEB"/>
    <property type="match status" value="1"/>
</dbReference>
<evidence type="ECO:0000313" key="11">
    <source>
        <dbReference type="Proteomes" id="UP000198611"/>
    </source>
</evidence>
<dbReference type="SUPFAM" id="SSF52738">
    <property type="entry name" value="Methylesterase CheB, C-terminal domain"/>
    <property type="match status" value="1"/>
</dbReference>
<feature type="active site" evidence="4 5">
    <location>
        <position position="181"/>
    </location>
</feature>
<dbReference type="PANTHER" id="PTHR42872:SF3">
    <property type="entry name" value="PROTEIN-GLUTAMATE METHYLESTERASE_PROTEIN-GLUTAMINE GLUTAMINASE 1"/>
    <property type="match status" value="1"/>
</dbReference>
<comment type="function">
    <text evidence="4">Involved in chemotaxis. Part of a chemotaxis signal transduction system that modulates chemotaxis in response to various stimuli. Catalyzes the demethylation of specific methylglutamate residues introduced into the chemoreceptors (methyl-accepting chemotaxis proteins or MCP) by CheR. Also mediates the irreversible deamidation of specific glutamine residues to glutamic acid.</text>
</comment>
<gene>
    <name evidence="4" type="primary">cheB</name>
    <name evidence="10" type="ORF">SAMN05660831_00760</name>
</gene>
<dbReference type="SUPFAM" id="SSF52172">
    <property type="entry name" value="CheY-like"/>
    <property type="match status" value="1"/>
</dbReference>
<dbReference type="EMBL" id="FOMJ01000001">
    <property type="protein sequence ID" value="SFD08463.1"/>
    <property type="molecule type" value="Genomic_DNA"/>
</dbReference>
<evidence type="ECO:0000259" key="9">
    <source>
        <dbReference type="PROSITE" id="PS50122"/>
    </source>
</evidence>